<dbReference type="AlphaFoldDB" id="A0A6J6J6U7"/>
<sequence length="505" mass="50900">MTTPRNRRDLGIRFAAAAALVIGAIGFAAAPSQALGGCQLSGVTNGTAGVPETITVNSCGDASVVYAQYSNTLNGAIVATDSAAIVGTGTIDQAIWIPSRTGYVTFSTNSSSGGSASSNPSNVYIGSTTTHTTVDAPNTAQVGQPVTVNVTVQSTSPSHYKPTGTVTVRDANGATIITMGLTAANNNGQSYAYWRYTPTTVGNQIFIATYNGDSNASTSASPQDLMIVTASGGTISINSPSQVTAGVPVTISATVAPYGVQGSVGFTVNGTPISASIQIVNGTASYLWTPSGSGNVTLGASYTTNQGGSGSTSQTVNIVAGPVAKDYITLTQNGVGPWAPNGSYTLGAGTYQFTATSISGAQVRVGETGPCSWSGYTLTVPTGGQCNIQAATNGGNGYAPVSQGYTVTAGAGTQTAALAAPNSGKVNYKKIIKLETPSQGTTNANQSVLWTVAKKSKSVCALTFPADGSVNLKFKARGFCTVTATAPGVPGQWNPFVLQRSYQGA</sequence>
<proteinExistence type="predicted"/>
<protein>
    <submittedName>
        <fullName evidence="2">Unannotated protein</fullName>
    </submittedName>
</protein>
<accession>A0A6J6J6U7</accession>
<name>A0A6J6J6U7_9ZZZZ</name>
<reference evidence="2" key="1">
    <citation type="submission" date="2020-05" db="EMBL/GenBank/DDBJ databases">
        <authorList>
            <person name="Chiriac C."/>
            <person name="Salcher M."/>
            <person name="Ghai R."/>
            <person name="Kavagutti S V."/>
        </authorList>
    </citation>
    <scope>NUCLEOTIDE SEQUENCE</scope>
</reference>
<dbReference type="InterPro" id="IPR013783">
    <property type="entry name" value="Ig-like_fold"/>
</dbReference>
<dbReference type="Pfam" id="PF16640">
    <property type="entry name" value="Big_3_5"/>
    <property type="match status" value="1"/>
</dbReference>
<organism evidence="2">
    <name type="scientific">freshwater metagenome</name>
    <dbReference type="NCBI Taxonomy" id="449393"/>
    <lineage>
        <taxon>unclassified sequences</taxon>
        <taxon>metagenomes</taxon>
        <taxon>ecological metagenomes</taxon>
    </lineage>
</organism>
<dbReference type="Gene3D" id="2.60.40.10">
    <property type="entry name" value="Immunoglobulins"/>
    <property type="match status" value="2"/>
</dbReference>
<dbReference type="InterPro" id="IPR032109">
    <property type="entry name" value="Big_3_5"/>
</dbReference>
<dbReference type="EMBL" id="CAEZVB010000132">
    <property type="protein sequence ID" value="CAB4632827.1"/>
    <property type="molecule type" value="Genomic_DNA"/>
</dbReference>
<feature type="domain" description="Bacterial Ig-like" evidence="1">
    <location>
        <begin position="135"/>
        <end position="223"/>
    </location>
</feature>
<gene>
    <name evidence="2" type="ORF">UFOPK1908_01577</name>
</gene>
<evidence type="ECO:0000313" key="2">
    <source>
        <dbReference type="EMBL" id="CAB4632827.1"/>
    </source>
</evidence>
<evidence type="ECO:0000259" key="1">
    <source>
        <dbReference type="Pfam" id="PF16640"/>
    </source>
</evidence>